<comment type="subcellular location">
    <subcellularLocation>
        <location evidence="1">Nucleus</location>
    </subcellularLocation>
</comment>
<organism evidence="8 9">
    <name type="scientific">Entomortierella chlamydospora</name>
    <dbReference type="NCBI Taxonomy" id="101097"/>
    <lineage>
        <taxon>Eukaryota</taxon>
        <taxon>Fungi</taxon>
        <taxon>Fungi incertae sedis</taxon>
        <taxon>Mucoromycota</taxon>
        <taxon>Mortierellomycotina</taxon>
        <taxon>Mortierellomycetes</taxon>
        <taxon>Mortierellales</taxon>
        <taxon>Mortierellaceae</taxon>
        <taxon>Entomortierella</taxon>
    </lineage>
</organism>
<dbReference type="GO" id="GO:0005634">
    <property type="term" value="C:nucleus"/>
    <property type="evidence" value="ECO:0007669"/>
    <property type="project" value="UniProtKB-SubCell"/>
</dbReference>
<accession>A0A9P6SVZ8</accession>
<evidence type="ECO:0000256" key="3">
    <source>
        <dbReference type="ARBA" id="ARBA00023163"/>
    </source>
</evidence>
<reference evidence="8" key="1">
    <citation type="journal article" date="2020" name="Fungal Divers.">
        <title>Resolving the Mortierellaceae phylogeny through synthesis of multi-gene phylogenetics and phylogenomics.</title>
        <authorList>
            <person name="Vandepol N."/>
            <person name="Liber J."/>
            <person name="Desiro A."/>
            <person name="Na H."/>
            <person name="Kennedy M."/>
            <person name="Barry K."/>
            <person name="Grigoriev I.V."/>
            <person name="Miller A.N."/>
            <person name="O'Donnell K."/>
            <person name="Stajich J.E."/>
            <person name="Bonito G."/>
        </authorList>
    </citation>
    <scope>NUCLEOTIDE SEQUENCE</scope>
    <source>
        <strain evidence="8">NRRL 2769</strain>
    </source>
</reference>
<evidence type="ECO:0000256" key="4">
    <source>
        <dbReference type="ARBA" id="ARBA00023242"/>
    </source>
</evidence>
<evidence type="ECO:0000256" key="6">
    <source>
        <dbReference type="SAM" id="MobiDB-lite"/>
    </source>
</evidence>
<dbReference type="PANTHER" id="PTHR46117">
    <property type="entry name" value="FI24210P1"/>
    <property type="match status" value="1"/>
</dbReference>
<feature type="compositionally biased region" description="Low complexity" evidence="6">
    <location>
        <begin position="29"/>
        <end position="41"/>
    </location>
</feature>
<dbReference type="PROSITE" id="PS50888">
    <property type="entry name" value="BHLH"/>
    <property type="match status" value="1"/>
</dbReference>
<keyword evidence="2" id="KW-0805">Transcription regulation</keyword>
<dbReference type="Pfam" id="PF00010">
    <property type="entry name" value="HLH"/>
    <property type="match status" value="1"/>
</dbReference>
<gene>
    <name evidence="8" type="ORF">BGZ80_004307</name>
</gene>
<dbReference type="SUPFAM" id="SSF47459">
    <property type="entry name" value="HLH, helix-loop-helix DNA-binding domain"/>
    <property type="match status" value="1"/>
</dbReference>
<feature type="compositionally biased region" description="Basic and acidic residues" evidence="6">
    <location>
        <begin position="74"/>
        <end position="93"/>
    </location>
</feature>
<evidence type="ECO:0000256" key="5">
    <source>
        <dbReference type="SAM" id="Coils"/>
    </source>
</evidence>
<feature type="compositionally biased region" description="Low complexity" evidence="6">
    <location>
        <begin position="359"/>
        <end position="406"/>
    </location>
</feature>
<evidence type="ECO:0000256" key="2">
    <source>
        <dbReference type="ARBA" id="ARBA00023015"/>
    </source>
</evidence>
<keyword evidence="5" id="KW-0175">Coiled coil</keyword>
<dbReference type="GO" id="GO:0000978">
    <property type="term" value="F:RNA polymerase II cis-regulatory region sequence-specific DNA binding"/>
    <property type="evidence" value="ECO:0007669"/>
    <property type="project" value="TreeGrafter"/>
</dbReference>
<comment type="caution">
    <text evidence="8">The sequence shown here is derived from an EMBL/GenBank/DDBJ whole genome shotgun (WGS) entry which is preliminary data.</text>
</comment>
<dbReference type="Gene3D" id="4.10.280.10">
    <property type="entry name" value="Helix-loop-helix DNA-binding domain"/>
    <property type="match status" value="1"/>
</dbReference>
<feature type="domain" description="BHLH" evidence="7">
    <location>
        <begin position="142"/>
        <end position="195"/>
    </location>
</feature>
<feature type="region of interest" description="Disordered" evidence="6">
    <location>
        <begin position="1"/>
        <end position="41"/>
    </location>
</feature>
<dbReference type="InterPro" id="IPR011598">
    <property type="entry name" value="bHLH_dom"/>
</dbReference>
<sequence>MDVYHVDPSTPQVSEQPSSAVSDIHETPRSPSTDSGSTSTSTKFINVDFSFDSRSTPIENDTSTLATKKKKTTKKDTVKKTATDGKTRSSNRGERMTFELDDVIRKYTPEQFKTCQAYDVGGVNILNKKPVDSKTALDKIKRRRETHNRVERRRRDCINQLIDELTALLPREENSESKCHRVNILRATVAHIQNLTRQNENLKHQIEALQTGKPMPPPAIITTLAPILDVDEDEDFDDNRSFNSETSAAAPYTLPSNLPASIVNLSLEKSPSSYHAPPHEHEPLSPSMQPHGIPMIVEPLDNAPRNDGPNSKRLNRQTLPRLQLVPPPFHHHQHQHQHHRRSNSAGTGPHSPSFYGQDSSTSPSSAYSGYSSSTAPWSSPGPYSGSLSATSSGYGYGSGTSPRSPSFSNHGPPSPYSPYEPSSAHAYMSRSPVLAPWSAAPPSSGQPGSGASYDEEMTAQRQPQQHQPWPSG</sequence>
<dbReference type="GO" id="GO:0000981">
    <property type="term" value="F:DNA-binding transcription factor activity, RNA polymerase II-specific"/>
    <property type="evidence" value="ECO:0007669"/>
    <property type="project" value="TreeGrafter"/>
</dbReference>
<dbReference type="AlphaFoldDB" id="A0A9P6SVZ8"/>
<keyword evidence="3" id="KW-0804">Transcription</keyword>
<dbReference type="InterPro" id="IPR036638">
    <property type="entry name" value="HLH_DNA-bd_sf"/>
</dbReference>
<evidence type="ECO:0000256" key="1">
    <source>
        <dbReference type="ARBA" id="ARBA00004123"/>
    </source>
</evidence>
<protein>
    <recommendedName>
        <fullName evidence="7">BHLH domain-containing protein</fullName>
    </recommendedName>
</protein>
<feature type="coiled-coil region" evidence="5">
    <location>
        <begin position="185"/>
        <end position="212"/>
    </location>
</feature>
<name>A0A9P6SVZ8_9FUNG</name>
<feature type="region of interest" description="Disordered" evidence="6">
    <location>
        <begin position="269"/>
        <end position="472"/>
    </location>
</feature>
<keyword evidence="9" id="KW-1185">Reference proteome</keyword>
<dbReference type="InterPro" id="IPR051732">
    <property type="entry name" value="USF"/>
</dbReference>
<evidence type="ECO:0000313" key="8">
    <source>
        <dbReference type="EMBL" id="KAG0007733.1"/>
    </source>
</evidence>
<dbReference type="PANTHER" id="PTHR46117:SF3">
    <property type="entry name" value="FI24210P1"/>
    <property type="match status" value="1"/>
</dbReference>
<feature type="compositionally biased region" description="Polar residues" evidence="6">
    <location>
        <begin position="9"/>
        <end position="21"/>
    </location>
</feature>
<proteinExistence type="predicted"/>
<feature type="compositionally biased region" description="Low complexity" evidence="6">
    <location>
        <begin position="435"/>
        <end position="452"/>
    </location>
</feature>
<dbReference type="SMART" id="SM00353">
    <property type="entry name" value="HLH"/>
    <property type="match status" value="1"/>
</dbReference>
<evidence type="ECO:0000259" key="7">
    <source>
        <dbReference type="PROSITE" id="PS50888"/>
    </source>
</evidence>
<dbReference type="EMBL" id="JAAAID010002208">
    <property type="protein sequence ID" value="KAG0007733.1"/>
    <property type="molecule type" value="Genomic_DNA"/>
</dbReference>
<feature type="region of interest" description="Disordered" evidence="6">
    <location>
        <begin position="55"/>
        <end position="93"/>
    </location>
</feature>
<feature type="compositionally biased region" description="Polar residues" evidence="6">
    <location>
        <begin position="459"/>
        <end position="472"/>
    </location>
</feature>
<keyword evidence="4" id="KW-0539">Nucleus</keyword>
<feature type="compositionally biased region" description="Basic residues" evidence="6">
    <location>
        <begin position="329"/>
        <end position="342"/>
    </location>
</feature>
<dbReference type="GO" id="GO:0046983">
    <property type="term" value="F:protein dimerization activity"/>
    <property type="evidence" value="ECO:0007669"/>
    <property type="project" value="InterPro"/>
</dbReference>
<dbReference type="Proteomes" id="UP000703661">
    <property type="component" value="Unassembled WGS sequence"/>
</dbReference>
<evidence type="ECO:0000313" key="9">
    <source>
        <dbReference type="Proteomes" id="UP000703661"/>
    </source>
</evidence>
<feature type="region of interest" description="Disordered" evidence="6">
    <location>
        <begin position="234"/>
        <end position="256"/>
    </location>
</feature>